<dbReference type="STRING" id="104452.A0A0L7L0Z8"/>
<protein>
    <recommendedName>
        <fullName evidence="1">Ribonuclease 3 central domain-containing protein</fullName>
    </recommendedName>
</protein>
<sequence>MNSGPLCRCSARARRFGMRHGVYAAEQSFRKSHDEHEFLFSGFSMFSHYKLAKLPTCKVIRFNIEYTILYVQEPAPENFTYLVNESGLLIPPEKLAEYHKMDHYYWQKFVDRIKGMLIVVVAGRRYQKRWRFYVKFRHLIANMAKPTYKDRRRLAAREAKLQEMRTQTKMKRDVTVAISSKGFHTTGLMCDVVQ</sequence>
<evidence type="ECO:0000313" key="2">
    <source>
        <dbReference type="EMBL" id="KOB68996.1"/>
    </source>
</evidence>
<dbReference type="EMBL" id="JTDY01003796">
    <property type="protein sequence ID" value="KOB68996.1"/>
    <property type="molecule type" value="Genomic_DNA"/>
</dbReference>
<evidence type="ECO:0000313" key="3">
    <source>
        <dbReference type="Proteomes" id="UP000037510"/>
    </source>
</evidence>
<reference evidence="2 3" key="1">
    <citation type="journal article" date="2015" name="Genome Biol. Evol.">
        <title>The genome of winter moth (Operophtera brumata) provides a genomic perspective on sexual dimorphism and phenology.</title>
        <authorList>
            <person name="Derks M.F."/>
            <person name="Smit S."/>
            <person name="Salis L."/>
            <person name="Schijlen E."/>
            <person name="Bossers A."/>
            <person name="Mateman C."/>
            <person name="Pijl A.S."/>
            <person name="de Ridder D."/>
            <person name="Groenen M.A."/>
            <person name="Visser M.E."/>
            <person name="Megens H.J."/>
        </authorList>
    </citation>
    <scope>NUCLEOTIDE SEQUENCE [LARGE SCALE GENOMIC DNA]</scope>
    <source>
        <strain evidence="2">WM2013NL</strain>
        <tissue evidence="2">Head and thorax</tissue>
    </source>
</reference>
<dbReference type="Pfam" id="PF26050">
    <property type="entry name" value="Helical_CED_Drosha"/>
    <property type="match status" value="1"/>
</dbReference>
<organism evidence="2 3">
    <name type="scientific">Operophtera brumata</name>
    <name type="common">Winter moth</name>
    <name type="synonym">Phalaena brumata</name>
    <dbReference type="NCBI Taxonomy" id="104452"/>
    <lineage>
        <taxon>Eukaryota</taxon>
        <taxon>Metazoa</taxon>
        <taxon>Ecdysozoa</taxon>
        <taxon>Arthropoda</taxon>
        <taxon>Hexapoda</taxon>
        <taxon>Insecta</taxon>
        <taxon>Pterygota</taxon>
        <taxon>Neoptera</taxon>
        <taxon>Endopterygota</taxon>
        <taxon>Lepidoptera</taxon>
        <taxon>Glossata</taxon>
        <taxon>Ditrysia</taxon>
        <taxon>Geometroidea</taxon>
        <taxon>Geometridae</taxon>
        <taxon>Larentiinae</taxon>
        <taxon>Operophtera</taxon>
    </lineage>
</organism>
<keyword evidence="3" id="KW-1185">Reference proteome</keyword>
<gene>
    <name evidence="2" type="ORF">OBRU01_17871</name>
</gene>
<dbReference type="Proteomes" id="UP000037510">
    <property type="component" value="Unassembled WGS sequence"/>
</dbReference>
<comment type="caution">
    <text evidence="2">The sequence shown here is derived from an EMBL/GenBank/DDBJ whole genome shotgun (WGS) entry which is preliminary data.</text>
</comment>
<name>A0A0L7L0Z8_OPEBR</name>
<dbReference type="AlphaFoldDB" id="A0A0L7L0Z8"/>
<proteinExistence type="predicted"/>
<dbReference type="InterPro" id="IPR058938">
    <property type="entry name" value="Helical_CED_Drosha"/>
</dbReference>
<accession>A0A0L7L0Z8</accession>
<feature type="domain" description="Ribonuclease 3 central" evidence="1">
    <location>
        <begin position="124"/>
        <end position="186"/>
    </location>
</feature>
<feature type="non-terminal residue" evidence="2">
    <location>
        <position position="194"/>
    </location>
</feature>
<evidence type="ECO:0000259" key="1">
    <source>
        <dbReference type="Pfam" id="PF26050"/>
    </source>
</evidence>